<evidence type="ECO:0000256" key="1">
    <source>
        <dbReference type="ARBA" id="ARBA00009922"/>
    </source>
</evidence>
<evidence type="ECO:0000256" key="8">
    <source>
        <dbReference type="ARBA" id="ARBA00034617"/>
    </source>
</evidence>
<dbReference type="GO" id="GO:0005524">
    <property type="term" value="F:ATP binding"/>
    <property type="evidence" value="ECO:0007669"/>
    <property type="project" value="UniProtKB-UniRule"/>
</dbReference>
<evidence type="ECO:0000256" key="10">
    <source>
        <dbReference type="ARBA" id="ARBA00034923"/>
    </source>
</evidence>
<evidence type="ECO:0000256" key="12">
    <source>
        <dbReference type="PROSITE-ProRule" id="PRU00560"/>
    </source>
</evidence>
<keyword evidence="6" id="KW-0238">DNA-binding</keyword>
<dbReference type="GO" id="GO:0005829">
    <property type="term" value="C:cytosol"/>
    <property type="evidence" value="ECO:0007669"/>
    <property type="project" value="TreeGrafter"/>
</dbReference>
<dbReference type="PANTHER" id="PTHR11070:SF2">
    <property type="entry name" value="ATP-DEPENDENT DNA HELICASE SRS2"/>
    <property type="match status" value="1"/>
</dbReference>
<evidence type="ECO:0000256" key="2">
    <source>
        <dbReference type="ARBA" id="ARBA00022741"/>
    </source>
</evidence>
<evidence type="ECO:0000259" key="14">
    <source>
        <dbReference type="PROSITE" id="PS51198"/>
    </source>
</evidence>
<dbReference type="InterPro" id="IPR014017">
    <property type="entry name" value="DNA_helicase_UvrD-like_C"/>
</dbReference>
<dbReference type="Gene3D" id="1.10.10.160">
    <property type="match status" value="1"/>
</dbReference>
<dbReference type="PANTHER" id="PTHR11070">
    <property type="entry name" value="UVRD / RECB / PCRA DNA HELICASE FAMILY MEMBER"/>
    <property type="match status" value="1"/>
</dbReference>
<evidence type="ECO:0000313" key="16">
    <source>
        <dbReference type="EMBL" id="SBW00065.1"/>
    </source>
</evidence>
<name>A0A212JL97_9PROT</name>
<evidence type="ECO:0000256" key="13">
    <source>
        <dbReference type="SAM" id="MobiDB-lite"/>
    </source>
</evidence>
<dbReference type="CDD" id="cd18807">
    <property type="entry name" value="SF1_C_UvrD"/>
    <property type="match status" value="1"/>
</dbReference>
<dbReference type="InterPro" id="IPR027417">
    <property type="entry name" value="P-loop_NTPase"/>
</dbReference>
<reference evidence="16" key="1">
    <citation type="submission" date="2016-04" db="EMBL/GenBank/DDBJ databases">
        <authorList>
            <person name="Evans L.H."/>
            <person name="Alamgir A."/>
            <person name="Owens N."/>
            <person name="Weber N.D."/>
            <person name="Virtaneva K."/>
            <person name="Barbian K."/>
            <person name="Babar A."/>
            <person name="Rosenke K."/>
        </authorList>
    </citation>
    <scope>NUCLEOTIDE SEQUENCE</scope>
    <source>
        <strain evidence="16">86</strain>
    </source>
</reference>
<evidence type="ECO:0000256" key="7">
    <source>
        <dbReference type="ARBA" id="ARBA00023235"/>
    </source>
</evidence>
<dbReference type="Gene3D" id="1.10.486.10">
    <property type="entry name" value="PCRA, domain 4"/>
    <property type="match status" value="1"/>
</dbReference>
<proteinExistence type="inferred from homology"/>
<dbReference type="EMBL" id="FLUO01000001">
    <property type="protein sequence ID" value="SBW00065.1"/>
    <property type="molecule type" value="Genomic_DNA"/>
</dbReference>
<evidence type="ECO:0000256" key="3">
    <source>
        <dbReference type="ARBA" id="ARBA00022801"/>
    </source>
</evidence>
<feature type="compositionally biased region" description="Pro residues" evidence="13">
    <location>
        <begin position="26"/>
        <end position="35"/>
    </location>
</feature>
<evidence type="ECO:0000256" key="5">
    <source>
        <dbReference type="ARBA" id="ARBA00022840"/>
    </source>
</evidence>
<dbReference type="GO" id="GO:0033202">
    <property type="term" value="C:DNA helicase complex"/>
    <property type="evidence" value="ECO:0007669"/>
    <property type="project" value="TreeGrafter"/>
</dbReference>
<dbReference type="InterPro" id="IPR013986">
    <property type="entry name" value="DExx_box_DNA_helicase_dom_sf"/>
</dbReference>
<dbReference type="GO" id="GO:0003677">
    <property type="term" value="F:DNA binding"/>
    <property type="evidence" value="ECO:0007669"/>
    <property type="project" value="UniProtKB-KW"/>
</dbReference>
<dbReference type="PROSITE" id="PS51217">
    <property type="entry name" value="UVRD_HELICASE_CTER"/>
    <property type="match status" value="1"/>
</dbReference>
<keyword evidence="3 12" id="KW-0378">Hydrolase</keyword>
<dbReference type="InterPro" id="IPR014016">
    <property type="entry name" value="UvrD-like_ATP-bd"/>
</dbReference>
<dbReference type="Pfam" id="PF21196">
    <property type="entry name" value="PcrA_UvrD_tudor"/>
    <property type="match status" value="1"/>
</dbReference>
<evidence type="ECO:0000256" key="4">
    <source>
        <dbReference type="ARBA" id="ARBA00022806"/>
    </source>
</evidence>
<dbReference type="CDD" id="cd17932">
    <property type="entry name" value="DEXQc_UvrD"/>
    <property type="match status" value="1"/>
</dbReference>
<feature type="domain" description="UvrD-like helicase ATP-binding" evidence="14">
    <location>
        <begin position="41"/>
        <end position="321"/>
    </location>
</feature>
<evidence type="ECO:0000256" key="11">
    <source>
        <dbReference type="ARBA" id="ARBA00048988"/>
    </source>
</evidence>
<gene>
    <name evidence="16" type="primary">uvrD</name>
    <name evidence="16" type="ORF">KL86APRO_11252</name>
</gene>
<keyword evidence="4 12" id="KW-0347">Helicase</keyword>
<dbReference type="AlphaFoldDB" id="A0A212JL97"/>
<evidence type="ECO:0000259" key="15">
    <source>
        <dbReference type="PROSITE" id="PS51217"/>
    </source>
</evidence>
<feature type="binding site" evidence="12">
    <location>
        <begin position="62"/>
        <end position="69"/>
    </location>
    <ligand>
        <name>ATP</name>
        <dbReference type="ChEBI" id="CHEBI:30616"/>
    </ligand>
</feature>
<dbReference type="GO" id="GO:0016887">
    <property type="term" value="F:ATP hydrolysis activity"/>
    <property type="evidence" value="ECO:0007669"/>
    <property type="project" value="RHEA"/>
</dbReference>
<comment type="similarity">
    <text evidence="1">Belongs to the helicase family. UvrD subfamily.</text>
</comment>
<dbReference type="Pfam" id="PF13361">
    <property type="entry name" value="UvrD_C"/>
    <property type="match status" value="2"/>
</dbReference>
<evidence type="ECO:0000256" key="6">
    <source>
        <dbReference type="ARBA" id="ARBA00023125"/>
    </source>
</evidence>
<dbReference type="EC" id="5.6.2.4" evidence="9"/>
<keyword evidence="2 12" id="KW-0547">Nucleotide-binding</keyword>
<comment type="catalytic activity">
    <reaction evidence="8">
        <text>Couples ATP hydrolysis with the unwinding of duplex DNA by translocating in the 3'-5' direction.</text>
        <dbReference type="EC" id="5.6.2.4"/>
    </reaction>
</comment>
<dbReference type="GO" id="GO:0043138">
    <property type="term" value="F:3'-5' DNA helicase activity"/>
    <property type="evidence" value="ECO:0007669"/>
    <property type="project" value="UniProtKB-EC"/>
</dbReference>
<dbReference type="Gene3D" id="3.40.50.300">
    <property type="entry name" value="P-loop containing nucleotide triphosphate hydrolases"/>
    <property type="match status" value="2"/>
</dbReference>
<dbReference type="InterPro" id="IPR000212">
    <property type="entry name" value="DNA_helicase_UvrD/REP"/>
</dbReference>
<evidence type="ECO:0000256" key="9">
    <source>
        <dbReference type="ARBA" id="ARBA00034808"/>
    </source>
</evidence>
<accession>A0A212JL97</accession>
<protein>
    <recommendedName>
        <fullName evidence="9">DNA 3'-5' helicase</fullName>
        <ecNumber evidence="9">5.6.2.4</ecNumber>
    </recommendedName>
    <alternativeName>
        <fullName evidence="10">DNA 3'-5' helicase II</fullName>
    </alternativeName>
</protein>
<comment type="catalytic activity">
    <reaction evidence="11">
        <text>ATP + H2O = ADP + phosphate + H(+)</text>
        <dbReference type="Rhea" id="RHEA:13065"/>
        <dbReference type="ChEBI" id="CHEBI:15377"/>
        <dbReference type="ChEBI" id="CHEBI:15378"/>
        <dbReference type="ChEBI" id="CHEBI:30616"/>
        <dbReference type="ChEBI" id="CHEBI:43474"/>
        <dbReference type="ChEBI" id="CHEBI:456216"/>
        <dbReference type="EC" id="5.6.2.4"/>
    </reaction>
</comment>
<dbReference type="Pfam" id="PF00580">
    <property type="entry name" value="UvrD-helicase"/>
    <property type="match status" value="1"/>
</dbReference>
<feature type="region of interest" description="Disordered" evidence="13">
    <location>
        <begin position="1"/>
        <end position="36"/>
    </location>
</feature>
<dbReference type="SUPFAM" id="SSF52540">
    <property type="entry name" value="P-loop containing nucleoside triphosphate hydrolases"/>
    <property type="match status" value="1"/>
</dbReference>
<dbReference type="GO" id="GO:0000725">
    <property type="term" value="P:recombinational repair"/>
    <property type="evidence" value="ECO:0007669"/>
    <property type="project" value="TreeGrafter"/>
</dbReference>
<sequence>MGHNTPIRFTEERPMTDPFALDDGFAPPPPAPGPAPETLLAGLNPEQAEAVRTTEGAVLVLSGAGTGKTKVLTTRLAYLLAGGFAQPWQILAVTFTNRAAREMRERVGAMIGDAGAAVALGTFHALGARMLRRDGERIGLPRDFAILDADDQLRLIKQIAAGQEIDSKRWPPQALLAVVQRWKDRGVPPERVGNDPGAEYAGGRAVAVYRAYQAELARLNACDFGDLLLKCLELFQAAPDVLERYQRRFRYIMVDEYQDTNVAQGLWLKALARGWGNLCCVGDDDQSIYSWRGAEVGNILRFSHDFPEAKIVRLETNYRSTGHILAAAAHLIAQNADRLGKTLRPASGEAGEKVAVRGVWTGEDEARVVVEAAEALQRKKVPLSEIAVLVRAGFQTRAFEERLMAEGVPYRVVGGPRFYERQEIRDAVAYLRLVSQPADDLAFERIVNLPRRGIGDSTVAQVRDAARARNLPMTATAAEMIAAGDLAARARTCLGRFLEDLATWRTLAATADPRTLLSEVLEASGYLDMWRQDKSPDAPGRVENLKELLAALDEFADLAEFLEYVALVMENQTGDDVDRLSVMTLHAAKGLEFDHVFLPGWEDGLFPNQRALDETGAKGLEEERRLAHVGLTRARKGATITFAAARRVYGQWQNNMPSRFIDDLPEAHIARFSEAGMGIGQAFAPRAAHLAAPALETRETSAEGTGYRRGQRVFHDKFGYGEIKSVEGNKLDIAFDKAGLKKVMARFVAPA</sequence>
<keyword evidence="5 12" id="KW-0067">ATP-binding</keyword>
<feature type="domain" description="UvrD-like helicase C-terminal" evidence="15">
    <location>
        <begin position="322"/>
        <end position="590"/>
    </location>
</feature>
<dbReference type="PROSITE" id="PS51198">
    <property type="entry name" value="UVRD_HELICASE_ATP_BIND"/>
    <property type="match status" value="1"/>
</dbReference>
<organism evidence="16">
    <name type="scientific">uncultured Alphaproteobacteria bacterium</name>
    <dbReference type="NCBI Taxonomy" id="91750"/>
    <lineage>
        <taxon>Bacteria</taxon>
        <taxon>Pseudomonadati</taxon>
        <taxon>Pseudomonadota</taxon>
        <taxon>Alphaproteobacteria</taxon>
        <taxon>environmental samples</taxon>
    </lineage>
</organism>
<keyword evidence="7" id="KW-0413">Isomerase</keyword>
<dbReference type="FunFam" id="1.10.486.10:FF:000003">
    <property type="entry name" value="ATP-dependent DNA helicase"/>
    <property type="match status" value="1"/>
</dbReference>